<dbReference type="AlphaFoldDB" id="A0A557XVI0"/>
<feature type="compositionally biased region" description="Polar residues" evidence="1">
    <location>
        <begin position="33"/>
        <end position="46"/>
    </location>
</feature>
<organism evidence="2 3">
    <name type="scientific">Mycobacterium helveticum</name>
    <dbReference type="NCBI Taxonomy" id="2592811"/>
    <lineage>
        <taxon>Bacteria</taxon>
        <taxon>Bacillati</taxon>
        <taxon>Actinomycetota</taxon>
        <taxon>Actinomycetes</taxon>
        <taxon>Mycobacteriales</taxon>
        <taxon>Mycobacteriaceae</taxon>
        <taxon>Mycobacterium</taxon>
    </lineage>
</organism>
<evidence type="ECO:0000313" key="2">
    <source>
        <dbReference type="EMBL" id="TVS90023.1"/>
    </source>
</evidence>
<dbReference type="EMBL" id="VMQU01000036">
    <property type="protein sequence ID" value="TVS90023.1"/>
    <property type="molecule type" value="Genomic_DNA"/>
</dbReference>
<dbReference type="Proteomes" id="UP000320513">
    <property type="component" value="Unassembled WGS sequence"/>
</dbReference>
<gene>
    <name evidence="2" type="ORF">FPZ47_10825</name>
</gene>
<proteinExistence type="predicted"/>
<evidence type="ECO:0000256" key="1">
    <source>
        <dbReference type="SAM" id="MobiDB-lite"/>
    </source>
</evidence>
<feature type="region of interest" description="Disordered" evidence="1">
    <location>
        <begin position="77"/>
        <end position="129"/>
    </location>
</feature>
<comment type="caution">
    <text evidence="2">The sequence shown here is derived from an EMBL/GenBank/DDBJ whole genome shotgun (WGS) entry which is preliminary data.</text>
</comment>
<feature type="region of interest" description="Disordered" evidence="1">
    <location>
        <begin position="1"/>
        <end position="50"/>
    </location>
</feature>
<keyword evidence="3" id="KW-1185">Reference proteome</keyword>
<sequence>MTINRNRGILGPPADLGPKANDVDGGLAEQPRRTGQFNGDTSQVTDQGGVGTAAERAGLQDAFRAAQAAAGMIGADQGAGGARVAPSGSPATGSIPDGTLGDTIGAPEPLVTRADGGDDPSMGAYGKAL</sequence>
<dbReference type="RefSeq" id="WP_144951076.1">
    <property type="nucleotide sequence ID" value="NZ_VMQU01000036.1"/>
</dbReference>
<reference evidence="2 3" key="1">
    <citation type="submission" date="2019-07" db="EMBL/GenBank/DDBJ databases">
        <title>New Mycobacterium species.</title>
        <authorList>
            <person name="Tortoli E."/>
            <person name="Ghielmetti G."/>
            <person name="Friedel U."/>
            <person name="Trovato A."/>
        </authorList>
    </citation>
    <scope>NUCLEOTIDE SEQUENCE [LARGE SCALE GENOMIC DNA]</scope>
    <source>
        <strain evidence="2 3">16-83</strain>
    </source>
</reference>
<evidence type="ECO:0000313" key="3">
    <source>
        <dbReference type="Proteomes" id="UP000320513"/>
    </source>
</evidence>
<protein>
    <submittedName>
        <fullName evidence="2">Uncharacterized protein</fullName>
    </submittedName>
</protein>
<accession>A0A557XVI0</accession>
<name>A0A557XVI0_9MYCO</name>